<evidence type="ECO:0000256" key="1">
    <source>
        <dbReference type="ARBA" id="ARBA00004141"/>
    </source>
</evidence>
<dbReference type="Pfam" id="PF00083">
    <property type="entry name" value="Sugar_tr"/>
    <property type="match status" value="1"/>
</dbReference>
<proteinExistence type="predicted"/>
<dbReference type="InterPro" id="IPR005828">
    <property type="entry name" value="MFS_sugar_transport-like"/>
</dbReference>
<dbReference type="PANTHER" id="PTHR48022:SF7">
    <property type="entry name" value="MAJOR FACILITATOR SUPERFAMILY (MFS) PROFILE DOMAIN-CONTAINING PROTEIN-RELATED"/>
    <property type="match status" value="1"/>
</dbReference>
<keyword evidence="6" id="KW-1185">Reference proteome</keyword>
<keyword evidence="2" id="KW-0812">Transmembrane</keyword>
<keyword evidence="4" id="KW-0472">Membrane</keyword>
<dbReference type="PANTHER" id="PTHR48022">
    <property type="entry name" value="PLASTIDIC GLUCOSE TRANSPORTER 4"/>
    <property type="match status" value="1"/>
</dbReference>
<accession>A0A0G4PNL3</accession>
<dbReference type="Gene3D" id="1.20.1250.20">
    <property type="entry name" value="MFS general substrate transporter like domains"/>
    <property type="match status" value="1"/>
</dbReference>
<evidence type="ECO:0000313" key="6">
    <source>
        <dbReference type="Proteomes" id="UP000053732"/>
    </source>
</evidence>
<comment type="subcellular location">
    <subcellularLocation>
        <location evidence="1">Membrane</location>
        <topology evidence="1">Multi-pass membrane protein</topology>
    </subcellularLocation>
</comment>
<dbReference type="GO" id="GO:0005351">
    <property type="term" value="F:carbohydrate:proton symporter activity"/>
    <property type="evidence" value="ECO:0007669"/>
    <property type="project" value="TreeGrafter"/>
</dbReference>
<dbReference type="InterPro" id="IPR036259">
    <property type="entry name" value="MFS_trans_sf"/>
</dbReference>
<dbReference type="EMBL" id="HG793158">
    <property type="protein sequence ID" value="CRL28022.1"/>
    <property type="molecule type" value="Genomic_DNA"/>
</dbReference>
<dbReference type="InterPro" id="IPR050360">
    <property type="entry name" value="MFS_Sugar_Transporters"/>
</dbReference>
<keyword evidence="3" id="KW-1133">Transmembrane helix</keyword>
<gene>
    <name evidence="5" type="ORF">PCAMFM013_S025g000080</name>
</gene>
<evidence type="ECO:0000256" key="4">
    <source>
        <dbReference type="ARBA" id="ARBA00023136"/>
    </source>
</evidence>
<dbReference type="Proteomes" id="UP000053732">
    <property type="component" value="Unassembled WGS sequence"/>
</dbReference>
<protein>
    <submittedName>
        <fullName evidence="5">Str. FM013</fullName>
    </submittedName>
</protein>
<organism evidence="5 6">
    <name type="scientific">Penicillium camemberti (strain FM 013)</name>
    <dbReference type="NCBI Taxonomy" id="1429867"/>
    <lineage>
        <taxon>Eukaryota</taxon>
        <taxon>Fungi</taxon>
        <taxon>Dikarya</taxon>
        <taxon>Ascomycota</taxon>
        <taxon>Pezizomycotina</taxon>
        <taxon>Eurotiomycetes</taxon>
        <taxon>Eurotiomycetidae</taxon>
        <taxon>Eurotiales</taxon>
        <taxon>Aspergillaceae</taxon>
        <taxon>Penicillium</taxon>
    </lineage>
</organism>
<dbReference type="AlphaFoldDB" id="A0A0G4PNL3"/>
<dbReference type="GO" id="GO:0016020">
    <property type="term" value="C:membrane"/>
    <property type="evidence" value="ECO:0007669"/>
    <property type="project" value="UniProtKB-SubCell"/>
</dbReference>
<evidence type="ECO:0000256" key="3">
    <source>
        <dbReference type="ARBA" id="ARBA00022989"/>
    </source>
</evidence>
<reference evidence="5 6" key="1">
    <citation type="journal article" date="2014" name="Nat. Commun.">
        <title>Multiple recent horizontal transfers of a large genomic region in cheese making fungi.</title>
        <authorList>
            <person name="Cheeseman K."/>
            <person name="Ropars J."/>
            <person name="Renault P."/>
            <person name="Dupont J."/>
            <person name="Gouzy J."/>
            <person name="Branca A."/>
            <person name="Abraham A.L."/>
            <person name="Ceppi M."/>
            <person name="Conseiller E."/>
            <person name="Debuchy R."/>
            <person name="Malagnac F."/>
            <person name="Goarin A."/>
            <person name="Silar P."/>
            <person name="Lacoste S."/>
            <person name="Sallet E."/>
            <person name="Bensimon A."/>
            <person name="Giraud T."/>
            <person name="Brygoo Y."/>
        </authorList>
    </citation>
    <scope>NUCLEOTIDE SEQUENCE [LARGE SCALE GENOMIC DNA]</scope>
    <source>
        <strain evidence="6">FM 013</strain>
    </source>
</reference>
<name>A0A0G4PNL3_PENC3</name>
<evidence type="ECO:0000313" key="5">
    <source>
        <dbReference type="EMBL" id="CRL28022.1"/>
    </source>
</evidence>
<evidence type="ECO:0000256" key="2">
    <source>
        <dbReference type="ARBA" id="ARBA00022692"/>
    </source>
</evidence>
<sequence>MPAILPTNQYRWYFNQGTHCSGPDASTMQGGTTASISGGSFTGVLISGFVANIWGRKSAIPTIQMGAITWLVMLQRVEPKATSCTTKITGSTLCSASQNITMLIVGRFINGLCVRIESS</sequence>